<keyword evidence="6 8" id="KW-0067">ATP-binding</keyword>
<evidence type="ECO:0000256" key="6">
    <source>
        <dbReference type="ARBA" id="ARBA00022840"/>
    </source>
</evidence>
<dbReference type="InterPro" id="IPR028923">
    <property type="entry name" value="SAICAR_synt/ADE2_N"/>
</dbReference>
<dbReference type="PROSITE" id="PS01058">
    <property type="entry name" value="SAICAR_SYNTHETASE_2"/>
    <property type="match status" value="1"/>
</dbReference>
<dbReference type="GO" id="GO:0004639">
    <property type="term" value="F:phosphoribosylaminoimidazolesuccinocarboxamide synthase activity"/>
    <property type="evidence" value="ECO:0007669"/>
    <property type="project" value="UniProtKB-UniRule"/>
</dbReference>
<keyword evidence="12" id="KW-1185">Reference proteome</keyword>
<evidence type="ECO:0000256" key="1">
    <source>
        <dbReference type="ARBA" id="ARBA00004672"/>
    </source>
</evidence>
<feature type="domain" description="SAICAR synthetase/ADE2 N-terminal" evidence="10">
    <location>
        <begin position="17"/>
        <end position="254"/>
    </location>
</feature>
<dbReference type="GO" id="GO:0005737">
    <property type="term" value="C:cytoplasm"/>
    <property type="evidence" value="ECO:0007669"/>
    <property type="project" value="TreeGrafter"/>
</dbReference>
<comment type="catalytic activity">
    <reaction evidence="7 8">
        <text>5-amino-1-(5-phospho-D-ribosyl)imidazole-4-carboxylate + L-aspartate + ATP = (2S)-2-[5-amino-1-(5-phospho-beta-D-ribosyl)imidazole-4-carboxamido]succinate + ADP + phosphate + 2 H(+)</text>
        <dbReference type="Rhea" id="RHEA:22628"/>
        <dbReference type="ChEBI" id="CHEBI:15378"/>
        <dbReference type="ChEBI" id="CHEBI:29991"/>
        <dbReference type="ChEBI" id="CHEBI:30616"/>
        <dbReference type="ChEBI" id="CHEBI:43474"/>
        <dbReference type="ChEBI" id="CHEBI:58443"/>
        <dbReference type="ChEBI" id="CHEBI:77657"/>
        <dbReference type="ChEBI" id="CHEBI:456216"/>
        <dbReference type="EC" id="6.3.2.6"/>
    </reaction>
</comment>
<keyword evidence="4 8" id="KW-0547">Nucleotide-binding</keyword>
<dbReference type="UniPathway" id="UPA00074">
    <property type="reaction ID" value="UER00131"/>
</dbReference>
<evidence type="ECO:0000313" key="12">
    <source>
        <dbReference type="Proteomes" id="UP000061382"/>
    </source>
</evidence>
<evidence type="ECO:0000256" key="5">
    <source>
        <dbReference type="ARBA" id="ARBA00022755"/>
    </source>
</evidence>
<dbReference type="InterPro" id="IPR018236">
    <property type="entry name" value="SAICAR_synthetase_CS"/>
</dbReference>
<dbReference type="Gene3D" id="3.30.470.20">
    <property type="entry name" value="ATP-grasp fold, B domain"/>
    <property type="match status" value="1"/>
</dbReference>
<evidence type="ECO:0000259" key="10">
    <source>
        <dbReference type="Pfam" id="PF01259"/>
    </source>
</evidence>
<proteinExistence type="inferred from homology"/>
<dbReference type="SUPFAM" id="SSF56104">
    <property type="entry name" value="SAICAR synthase-like"/>
    <property type="match status" value="1"/>
</dbReference>
<dbReference type="HAMAP" id="MF_00137">
    <property type="entry name" value="SAICAR_synth"/>
    <property type="match status" value="1"/>
</dbReference>
<dbReference type="NCBIfam" id="NF009251">
    <property type="entry name" value="PRK12607.1"/>
    <property type="match status" value="1"/>
</dbReference>
<evidence type="ECO:0000256" key="7">
    <source>
        <dbReference type="ARBA" id="ARBA00048475"/>
    </source>
</evidence>
<dbReference type="RefSeq" id="WP_062545661.1">
    <property type="nucleotide sequence ID" value="NZ_CP012643.1"/>
</dbReference>
<organism evidence="11 12">
    <name type="scientific">Rufibacter tibetensis</name>
    <dbReference type="NCBI Taxonomy" id="512763"/>
    <lineage>
        <taxon>Bacteria</taxon>
        <taxon>Pseudomonadati</taxon>
        <taxon>Bacteroidota</taxon>
        <taxon>Cytophagia</taxon>
        <taxon>Cytophagales</taxon>
        <taxon>Hymenobacteraceae</taxon>
        <taxon>Rufibacter</taxon>
    </lineage>
</organism>
<evidence type="ECO:0000256" key="8">
    <source>
        <dbReference type="HAMAP-Rule" id="MF_00137"/>
    </source>
</evidence>
<reference evidence="11 12" key="1">
    <citation type="submission" date="2015-08" db="EMBL/GenBank/DDBJ databases">
        <title>Complete genome sequence of Rufibacter tibetensis strain 1351t, a radiation-resistant bacterium from tibet plateau.</title>
        <authorList>
            <person name="Dai J."/>
        </authorList>
    </citation>
    <scope>NUCLEOTIDE SEQUENCE [LARGE SCALE GENOMIC DNA]</scope>
    <source>
        <strain evidence="11 12">1351</strain>
    </source>
</reference>
<evidence type="ECO:0000256" key="3">
    <source>
        <dbReference type="ARBA" id="ARBA00022598"/>
    </source>
</evidence>
<evidence type="ECO:0000256" key="9">
    <source>
        <dbReference type="SAM" id="MobiDB-lite"/>
    </source>
</evidence>
<dbReference type="GO" id="GO:0005524">
    <property type="term" value="F:ATP binding"/>
    <property type="evidence" value="ECO:0007669"/>
    <property type="project" value="UniProtKB-KW"/>
</dbReference>
<accession>A0A0P0CWA1</accession>
<gene>
    <name evidence="8" type="primary">purC</name>
    <name evidence="11" type="ORF">DC20_21065</name>
</gene>
<dbReference type="PANTHER" id="PTHR43700">
    <property type="entry name" value="PHOSPHORIBOSYLAMINOIMIDAZOLE-SUCCINOCARBOXAMIDE SYNTHASE"/>
    <property type="match status" value="1"/>
</dbReference>
<evidence type="ECO:0000256" key="2">
    <source>
        <dbReference type="ARBA" id="ARBA00010190"/>
    </source>
</evidence>
<dbReference type="PATRIC" id="fig|512763.3.peg.4628"/>
<name>A0A0P0CWA1_9BACT</name>
<dbReference type="FunFam" id="3.30.200.20:FF:000199">
    <property type="entry name" value="Phosphoribosylaminoimidazole-succinocarboxamide synthase"/>
    <property type="match status" value="1"/>
</dbReference>
<protein>
    <recommendedName>
        <fullName evidence="8">Phosphoribosylaminoimidazole-succinocarboxamide synthase</fullName>
        <ecNumber evidence="8">6.3.2.6</ecNumber>
    </recommendedName>
    <alternativeName>
        <fullName evidence="8">SAICAR synthetase</fullName>
    </alternativeName>
</protein>
<dbReference type="EC" id="6.3.2.6" evidence="8"/>
<dbReference type="Proteomes" id="UP000061382">
    <property type="component" value="Chromosome"/>
</dbReference>
<dbReference type="CDD" id="cd01414">
    <property type="entry name" value="SAICAR_synt_Sc"/>
    <property type="match status" value="1"/>
</dbReference>
<feature type="region of interest" description="Disordered" evidence="9">
    <location>
        <begin position="131"/>
        <end position="151"/>
    </location>
</feature>
<dbReference type="EMBL" id="CP012643">
    <property type="protein sequence ID" value="ALJ01026.1"/>
    <property type="molecule type" value="Genomic_DNA"/>
</dbReference>
<sequence length="311" mass="35430">MQALKETNFHFPEQTGFYRGKVRDVYYFKDKLALVATDRISAFDVVLPRAIPYKGQVLNQIAASFLEATASVVPNWVLNQPAPNVTIGRQCETFKVEMVIRGYLAGHAWREYSAGKRTLCGVTLPEGLRENDPFPEPIITPTTKAAEGHDEDISREEILRQGIVSKQDYVQLEAYTRALFQKGTELAAERGLILVDTKYEFGKADGIIYVIDEIHTPDSSRFFYSEGYEERQKSGEPQRQLSKEFVRQWLIENGFQGKDGQQVPEMTDAKVSEISQRYIELYEKLLGKKFLPQDYASQPHTLQESIAANIF</sequence>
<dbReference type="Pfam" id="PF01259">
    <property type="entry name" value="SAICAR_synt"/>
    <property type="match status" value="1"/>
</dbReference>
<dbReference type="KEGG" id="rti:DC20_21065"/>
<dbReference type="OrthoDB" id="9801549at2"/>
<comment type="pathway">
    <text evidence="1 8">Purine metabolism; IMP biosynthesis via de novo pathway; 5-amino-1-(5-phospho-D-ribosyl)imidazole-4-carboxamide from 5-amino-1-(5-phospho-D-ribosyl)imidazole-4-carboxylate: step 1/2.</text>
</comment>
<evidence type="ECO:0000256" key="4">
    <source>
        <dbReference type="ARBA" id="ARBA00022741"/>
    </source>
</evidence>
<evidence type="ECO:0000313" key="11">
    <source>
        <dbReference type="EMBL" id="ALJ01026.1"/>
    </source>
</evidence>
<dbReference type="PANTHER" id="PTHR43700:SF1">
    <property type="entry name" value="PHOSPHORIBOSYLAMINOIMIDAZOLE-SUCCINOCARBOXAMIDE SYNTHASE"/>
    <property type="match status" value="1"/>
</dbReference>
<keyword evidence="5 8" id="KW-0658">Purine biosynthesis</keyword>
<dbReference type="Gene3D" id="3.30.200.20">
    <property type="entry name" value="Phosphorylase Kinase, domain 1"/>
    <property type="match status" value="1"/>
</dbReference>
<comment type="similarity">
    <text evidence="2 8">Belongs to the SAICAR synthetase family.</text>
</comment>
<dbReference type="STRING" id="512763.DC20_21065"/>
<dbReference type="GO" id="GO:0006189">
    <property type="term" value="P:'de novo' IMP biosynthetic process"/>
    <property type="evidence" value="ECO:0007669"/>
    <property type="project" value="UniProtKB-UniRule"/>
</dbReference>
<dbReference type="AlphaFoldDB" id="A0A0P0CWA1"/>
<keyword evidence="3 8" id="KW-0436">Ligase</keyword>